<keyword evidence="3" id="KW-1185">Reference proteome</keyword>
<comment type="caution">
    <text evidence="2">The sequence shown here is derived from an EMBL/GenBank/DDBJ whole genome shotgun (WGS) entry which is preliminary data.</text>
</comment>
<dbReference type="Pfam" id="PF01869">
    <property type="entry name" value="BcrAD_BadFG"/>
    <property type="match status" value="1"/>
</dbReference>
<dbReference type="AlphaFoldDB" id="A0AAW9SSK8"/>
<organism evidence="2 3">
    <name type="scientific">Ponticoccus litoralis</name>
    <dbReference type="NCBI Taxonomy" id="422297"/>
    <lineage>
        <taxon>Bacteria</taxon>
        <taxon>Pseudomonadati</taxon>
        <taxon>Pseudomonadota</taxon>
        <taxon>Alphaproteobacteria</taxon>
        <taxon>Rhodobacterales</taxon>
        <taxon>Roseobacteraceae</taxon>
        <taxon>Ponticoccus</taxon>
    </lineage>
</organism>
<dbReference type="Proteomes" id="UP001428774">
    <property type="component" value="Unassembled WGS sequence"/>
</dbReference>
<dbReference type="Gene3D" id="3.30.420.40">
    <property type="match status" value="2"/>
</dbReference>
<dbReference type="InterPro" id="IPR043129">
    <property type="entry name" value="ATPase_NBD"/>
</dbReference>
<feature type="domain" description="ATPase BadF/BadG/BcrA/BcrD type" evidence="1">
    <location>
        <begin position="7"/>
        <end position="249"/>
    </location>
</feature>
<dbReference type="InterPro" id="IPR002731">
    <property type="entry name" value="ATPase_BadF"/>
</dbReference>
<dbReference type="RefSeq" id="WP_347166768.1">
    <property type="nucleotide sequence ID" value="NZ_JBDNCH010000002.1"/>
</dbReference>
<dbReference type="PANTHER" id="PTHR43190">
    <property type="entry name" value="N-ACETYL-D-GLUCOSAMINE KINASE"/>
    <property type="match status" value="1"/>
</dbReference>
<proteinExistence type="predicted"/>
<dbReference type="CDD" id="cd24082">
    <property type="entry name" value="ASKHA_NBD_GspK-like"/>
    <property type="match status" value="1"/>
</dbReference>
<name>A0AAW9SSK8_9RHOB</name>
<dbReference type="InterPro" id="IPR052519">
    <property type="entry name" value="Euk-type_GlcNAc_Kinase"/>
</dbReference>
<accession>A0AAW9SSK8</accession>
<dbReference type="EMBL" id="JBDNCH010000002">
    <property type="protein sequence ID" value="MEN9061718.1"/>
    <property type="molecule type" value="Genomic_DNA"/>
</dbReference>
<evidence type="ECO:0000313" key="3">
    <source>
        <dbReference type="Proteomes" id="UP001428774"/>
    </source>
</evidence>
<evidence type="ECO:0000313" key="2">
    <source>
        <dbReference type="EMBL" id="MEN9061718.1"/>
    </source>
</evidence>
<evidence type="ECO:0000259" key="1">
    <source>
        <dbReference type="Pfam" id="PF01869"/>
    </source>
</evidence>
<gene>
    <name evidence="2" type="ORF">ABFB10_12480</name>
</gene>
<dbReference type="PANTHER" id="PTHR43190:SF3">
    <property type="entry name" value="N-ACETYL-D-GLUCOSAMINE KINASE"/>
    <property type="match status" value="1"/>
</dbReference>
<dbReference type="SUPFAM" id="SSF53067">
    <property type="entry name" value="Actin-like ATPase domain"/>
    <property type="match status" value="2"/>
</dbReference>
<sequence length="289" mass="29036">MSHPLLIGIDGGGTTCRGAALYGGKRVTRAVPGANATSDFEGAVAAVRAVVQALAEALDLPVERLAQAPAYLGMAGVVDARVAERLRRELPFARLVIEEDRRASVVDALAARDGAVAVIGTGSFLARQTGGAMRFLGGHGLALGDEASGAWLGREALAATLRVSEGWGAGSDLTRGLWDEMGGRSGIIAFATRARSRDLAELAPGVVAAAEGGDAQAVDLITRGAGYIAGALTALGWQSGEALCLTGGLGPVYAGALPTAMRAALTKPQGAAPDGALALAGRMAEGCLP</sequence>
<protein>
    <submittedName>
        <fullName evidence="2">BadF/BadG/BcrA/BcrD ATPase family protein</fullName>
    </submittedName>
</protein>
<reference evidence="2 3" key="1">
    <citation type="submission" date="2024-05" db="EMBL/GenBank/DDBJ databases">
        <title>Genome sequence of Ponticoccus litoralis KCCM 90028.</title>
        <authorList>
            <person name="Kim J.M."/>
            <person name="Lee J.K."/>
            <person name="Choi B.J."/>
            <person name="Bayburt H."/>
            <person name="Baek J.H."/>
            <person name="Jeon C.O."/>
        </authorList>
    </citation>
    <scope>NUCLEOTIDE SEQUENCE [LARGE SCALE GENOMIC DNA]</scope>
    <source>
        <strain evidence="2 3">KCCM 90028</strain>
    </source>
</reference>